<dbReference type="InterPro" id="IPR043166">
    <property type="entry name" value="LarA-like_C"/>
</dbReference>
<dbReference type="PANTHER" id="PTHR33171">
    <property type="entry name" value="LAR_N DOMAIN-CONTAINING PROTEIN"/>
    <property type="match status" value="1"/>
</dbReference>
<evidence type="ECO:0000259" key="1">
    <source>
        <dbReference type="Pfam" id="PF09861"/>
    </source>
</evidence>
<dbReference type="Pfam" id="PF09861">
    <property type="entry name" value="Lar_N"/>
    <property type="match status" value="1"/>
</dbReference>
<sequence>MKDIIKTANSNNDVTNEELQSILDDVLNEAGKKPLKKILLLPPDFTRMHSGAGKITAMIYSKLKDTVQVDIMPTLGTHDPMSREQIDAFFEGVVPFDKVITHNWREDVVRIGEVPASFVSEVSEGLINNPVPIEINKRLLDPSYDLILSIGQVVPHEVVGMANYTKNLLVGCGGKDTINHSHILGAVFGMERIMGKDHSPVRKVFDYAQEHFLNNLPLVYILTVTTASHDVVKIEGVFAGNSRKVFEAAVELSREKNLIWLDKPIQKAVVYLDPREFKSTWLGNKAIYRTRMAMADGGELIILAPGVKKFGEDENIDKLIRKYGYKGRENTLKKYNENADLQENPSAAAHLIHGSSDGRFTITYAVRHLTREEVEGVGFNYMPYEEAERKYKPEGITDGYYEGSEETYFYISNPALGLWSVKGK</sequence>
<evidence type="ECO:0000313" key="3">
    <source>
        <dbReference type="Proteomes" id="UP000092931"/>
    </source>
</evidence>
<protein>
    <submittedName>
        <fullName evidence="2">D-mannonate epimerase</fullName>
    </submittedName>
</protein>
<dbReference type="InterPro" id="IPR048068">
    <property type="entry name" value="LarA-like"/>
</dbReference>
<evidence type="ECO:0000313" key="2">
    <source>
        <dbReference type="EMBL" id="ANX01678.1"/>
    </source>
</evidence>
<dbReference type="Gene3D" id="3.40.50.11440">
    <property type="match status" value="1"/>
</dbReference>
<dbReference type="PANTHER" id="PTHR33171:SF17">
    <property type="entry name" value="LARA-LIKE N-TERMINAL DOMAIN-CONTAINING PROTEIN"/>
    <property type="match status" value="1"/>
</dbReference>
<dbReference type="AlphaFoldDB" id="A0A1B1YLN2"/>
<dbReference type="Proteomes" id="UP000092931">
    <property type="component" value="Chromosome"/>
</dbReference>
<dbReference type="GO" id="GO:0050043">
    <property type="term" value="F:lactate racemase activity"/>
    <property type="evidence" value="ECO:0007669"/>
    <property type="project" value="InterPro"/>
</dbReference>
<feature type="domain" description="LarA-like N-terminal" evidence="1">
    <location>
        <begin position="30"/>
        <end position="184"/>
    </location>
</feature>
<gene>
    <name evidence="2" type="ORF">CSTERLE_08850</name>
</gene>
<accession>A0A1B1YLN2</accession>
<dbReference type="EMBL" id="CP014673">
    <property type="protein sequence ID" value="ANX01678.1"/>
    <property type="molecule type" value="Genomic_DNA"/>
</dbReference>
<dbReference type="Gene3D" id="3.90.226.30">
    <property type="match status" value="1"/>
</dbReference>
<name>A0A1B1YLN2_THEST</name>
<proteinExistence type="predicted"/>
<dbReference type="InterPro" id="IPR018657">
    <property type="entry name" value="LarA-like_N"/>
</dbReference>
<organism evidence="2 3">
    <name type="scientific">Thermoclostridium stercorarium subsp. leptospartum DSM 9219</name>
    <dbReference type="NCBI Taxonomy" id="1346611"/>
    <lineage>
        <taxon>Bacteria</taxon>
        <taxon>Bacillati</taxon>
        <taxon>Bacillota</taxon>
        <taxon>Clostridia</taxon>
        <taxon>Eubacteriales</taxon>
        <taxon>Oscillospiraceae</taxon>
        <taxon>Thermoclostridium</taxon>
    </lineage>
</organism>
<dbReference type="RefSeq" id="WP_065820905.1">
    <property type="nucleotide sequence ID" value="NZ_CP014673.1"/>
</dbReference>
<reference evidence="2 3" key="1">
    <citation type="submission" date="2016-02" db="EMBL/GenBank/DDBJ databases">
        <title>Comparison of Clostridium stercorarium subspecies using comparative genomics and transcriptomics.</title>
        <authorList>
            <person name="Schellenberg J."/>
            <person name="Thallinger G."/>
            <person name="Levin D.B."/>
            <person name="Zhang X."/>
            <person name="Alvare G."/>
            <person name="Fristensky B."/>
            <person name="Sparling R."/>
        </authorList>
    </citation>
    <scope>NUCLEOTIDE SEQUENCE [LARGE SCALE GENOMIC DNA]</scope>
    <source>
        <strain evidence="2 3">DSM 9219</strain>
    </source>
</reference>